<accession>A0A8K0A3Z8</accession>
<sequence length="214" mass="22938">MLLLGDLTKKKRLTSNIAIELTRFAPFDAEDTKAVSTENPADDSGTTSRPIVPSSRPTTTETNFTFAAEDTKAFSGETTADASGTTTATSIATPTLPFEDIVRKQSTFQSSPGPSERSADVSKTIAQPTAALEAPGSASLLMLISSVTELKTELSKAVNNQTQELRELTKVMKKEGDPEVSDYTLLAKVLDRLCLVLYVISIIVAVPTTMYLGR</sequence>
<feature type="transmembrane region" description="Helical" evidence="2">
    <location>
        <begin position="195"/>
        <end position="213"/>
    </location>
</feature>
<keyword evidence="2" id="KW-0472">Membrane</keyword>
<keyword evidence="2" id="KW-1133">Transmembrane helix</keyword>
<keyword evidence="2" id="KW-0812">Transmembrane</keyword>
<gene>
    <name evidence="3" type="primary">Hypp4013</name>
    <name evidence="3" type="ORF">BLAG_LOCUS21670</name>
</gene>
<dbReference type="PANTHER" id="PTHR46335">
    <property type="entry name" value="CUBILIN"/>
    <property type="match status" value="1"/>
</dbReference>
<evidence type="ECO:0000256" key="1">
    <source>
        <dbReference type="SAM" id="MobiDB-lite"/>
    </source>
</evidence>
<organism evidence="3 4">
    <name type="scientific">Branchiostoma lanceolatum</name>
    <name type="common">Common lancelet</name>
    <name type="synonym">Amphioxus lanceolatum</name>
    <dbReference type="NCBI Taxonomy" id="7740"/>
    <lineage>
        <taxon>Eukaryota</taxon>
        <taxon>Metazoa</taxon>
        <taxon>Chordata</taxon>
        <taxon>Cephalochordata</taxon>
        <taxon>Leptocardii</taxon>
        <taxon>Amphioxiformes</taxon>
        <taxon>Branchiostomatidae</taxon>
        <taxon>Branchiostoma</taxon>
    </lineage>
</organism>
<protein>
    <submittedName>
        <fullName evidence="3">Hypp4013 protein</fullName>
    </submittedName>
</protein>
<dbReference type="OrthoDB" id="10111326at2759"/>
<dbReference type="EMBL" id="OV696692">
    <property type="protein sequence ID" value="CAH1268868.1"/>
    <property type="molecule type" value="Genomic_DNA"/>
</dbReference>
<evidence type="ECO:0000313" key="4">
    <source>
        <dbReference type="Proteomes" id="UP000838412"/>
    </source>
</evidence>
<dbReference type="PANTHER" id="PTHR46335:SF1">
    <property type="entry name" value="CUBILIN"/>
    <property type="match status" value="1"/>
</dbReference>
<feature type="compositionally biased region" description="Polar residues" evidence="1">
    <location>
        <begin position="34"/>
        <end position="49"/>
    </location>
</feature>
<proteinExistence type="predicted"/>
<keyword evidence="4" id="KW-1185">Reference proteome</keyword>
<dbReference type="AlphaFoldDB" id="A0A8K0A3Z8"/>
<evidence type="ECO:0000256" key="2">
    <source>
        <dbReference type="SAM" id="Phobius"/>
    </source>
</evidence>
<feature type="region of interest" description="Disordered" evidence="1">
    <location>
        <begin position="30"/>
        <end position="61"/>
    </location>
</feature>
<name>A0A8K0A3Z8_BRALA</name>
<evidence type="ECO:0000313" key="3">
    <source>
        <dbReference type="EMBL" id="CAH1268868.1"/>
    </source>
</evidence>
<reference evidence="3" key="1">
    <citation type="submission" date="2022-01" db="EMBL/GenBank/DDBJ databases">
        <authorList>
            <person name="Braso-Vives M."/>
        </authorList>
    </citation>
    <scope>NUCLEOTIDE SEQUENCE</scope>
</reference>
<dbReference type="Proteomes" id="UP000838412">
    <property type="component" value="Chromosome 7"/>
</dbReference>